<gene>
    <name evidence="1" type="ORF">EJB19_13895</name>
</gene>
<dbReference type="RefSeq" id="WP_127822398.1">
    <property type="nucleotide sequence ID" value="NZ_RWGX02000009.1"/>
</dbReference>
<evidence type="ECO:0000313" key="1">
    <source>
        <dbReference type="EMBL" id="RVU87387.1"/>
    </source>
</evidence>
<name>A0AA94JML7_9FLAO</name>
<dbReference type="AlphaFoldDB" id="A0AA94JML7"/>
<organism evidence="1">
    <name type="scientific">Flavobacterium columnare</name>
    <dbReference type="NCBI Taxonomy" id="996"/>
    <lineage>
        <taxon>Bacteria</taxon>
        <taxon>Pseudomonadati</taxon>
        <taxon>Bacteroidota</taxon>
        <taxon>Flavobacteriia</taxon>
        <taxon>Flavobacteriales</taxon>
        <taxon>Flavobacteriaceae</taxon>
        <taxon>Flavobacterium</taxon>
    </lineage>
</organism>
<proteinExistence type="predicted"/>
<protein>
    <submittedName>
        <fullName evidence="1">Uncharacterized protein</fullName>
    </submittedName>
</protein>
<accession>A0AA94JML7</accession>
<reference evidence="1" key="1">
    <citation type="submission" date="2018-12" db="EMBL/GenBank/DDBJ databases">
        <title>Draft genome sequence of Flaovobacterium columnare BGFS27 isolated from channel catfish in Alabama.</title>
        <authorList>
            <person name="Cai W."/>
            <person name="Arias C."/>
        </authorList>
    </citation>
    <scope>NUCLEOTIDE SEQUENCE [LARGE SCALE GENOMIC DNA]</scope>
    <source>
        <strain evidence="1">BGFS27</strain>
    </source>
</reference>
<comment type="caution">
    <text evidence="1">The sequence shown here is derived from an EMBL/GenBank/DDBJ whole genome shotgun (WGS) entry which is preliminary data.</text>
</comment>
<sequence>MSKGSIKRNVYNTTVLKRLIQKYGYTRYYVTQCLNGNRDCETADVLKKDYSIMLNEVNKTLQNL</sequence>
<dbReference type="EMBL" id="RWGX01000005">
    <property type="protein sequence ID" value="RVU87387.1"/>
    <property type="molecule type" value="Genomic_DNA"/>
</dbReference>